<dbReference type="EMBL" id="LKCN02000007">
    <property type="protein sequence ID" value="RCI12758.1"/>
    <property type="molecule type" value="Genomic_DNA"/>
</dbReference>
<feature type="compositionally biased region" description="Basic and acidic residues" evidence="1">
    <location>
        <begin position="1"/>
        <end position="19"/>
    </location>
</feature>
<dbReference type="AlphaFoldDB" id="A0A367LEA9"/>
<organism evidence="2 3">
    <name type="scientific">Ophiocordyceps polyrhachis-furcata BCC 54312</name>
    <dbReference type="NCBI Taxonomy" id="1330021"/>
    <lineage>
        <taxon>Eukaryota</taxon>
        <taxon>Fungi</taxon>
        <taxon>Dikarya</taxon>
        <taxon>Ascomycota</taxon>
        <taxon>Pezizomycotina</taxon>
        <taxon>Sordariomycetes</taxon>
        <taxon>Hypocreomycetidae</taxon>
        <taxon>Hypocreales</taxon>
        <taxon>Ophiocordycipitaceae</taxon>
        <taxon>Ophiocordyceps</taxon>
    </lineage>
</organism>
<keyword evidence="3" id="KW-1185">Reference proteome</keyword>
<reference evidence="2 3" key="1">
    <citation type="journal article" date="2015" name="BMC Genomics">
        <title>Insights from the genome of Ophiocordyceps polyrhachis-furcata to pathogenicity and host specificity in insect fungi.</title>
        <authorList>
            <person name="Wichadakul D."/>
            <person name="Kobmoo N."/>
            <person name="Ingsriswang S."/>
            <person name="Tangphatsornruang S."/>
            <person name="Chantasingh D."/>
            <person name="Luangsa-ard J.J."/>
            <person name="Eurwilaichitr L."/>
        </authorList>
    </citation>
    <scope>NUCLEOTIDE SEQUENCE [LARGE SCALE GENOMIC DNA]</scope>
    <source>
        <strain evidence="2 3">BCC 54312</strain>
    </source>
</reference>
<gene>
    <name evidence="2" type="ORF">L249_1049</name>
</gene>
<sequence>MREMKADGVDGGGEARPRLDGSWGMMDGGDDEVFGRRDDESRPYGLKKKSESTYGHAHKVCGGTSKDPSQRLGNSCGAPGSKVPRRMVEKYRYVIRAGRDAKQIVDCIVMAQSKQTHDTKE</sequence>
<evidence type="ECO:0000313" key="3">
    <source>
        <dbReference type="Proteomes" id="UP000253664"/>
    </source>
</evidence>
<feature type="region of interest" description="Disordered" evidence="1">
    <location>
        <begin position="1"/>
        <end position="81"/>
    </location>
</feature>
<evidence type="ECO:0000313" key="2">
    <source>
        <dbReference type="EMBL" id="RCI12758.1"/>
    </source>
</evidence>
<proteinExistence type="predicted"/>
<evidence type="ECO:0000256" key="1">
    <source>
        <dbReference type="SAM" id="MobiDB-lite"/>
    </source>
</evidence>
<protein>
    <submittedName>
        <fullName evidence="2">Uncharacterized protein</fullName>
    </submittedName>
</protein>
<accession>A0A367LEA9</accession>
<dbReference type="Proteomes" id="UP000253664">
    <property type="component" value="Unassembled WGS sequence"/>
</dbReference>
<feature type="compositionally biased region" description="Basic and acidic residues" evidence="1">
    <location>
        <begin position="33"/>
        <end position="42"/>
    </location>
</feature>
<comment type="caution">
    <text evidence="2">The sequence shown here is derived from an EMBL/GenBank/DDBJ whole genome shotgun (WGS) entry which is preliminary data.</text>
</comment>
<name>A0A367LEA9_9HYPO</name>